<sequence length="91" mass="9880">MAQLKGNAQLKGKAHNPLRGGEQHTSDAHPTHNRVFGHVNGCGEGRSTYACERGPELKKQYRERPVGPIANGQPFSAMAAVQHVDTHVSKK</sequence>
<reference evidence="2 3" key="1">
    <citation type="submission" date="2011-02" db="EMBL/GenBank/DDBJ databases">
        <title>The Genome Sequence of Sphaeroforma arctica JP610.</title>
        <authorList>
            <consortium name="The Broad Institute Genome Sequencing Platform"/>
            <person name="Russ C."/>
            <person name="Cuomo C."/>
            <person name="Young S.K."/>
            <person name="Zeng Q."/>
            <person name="Gargeya S."/>
            <person name="Alvarado L."/>
            <person name="Berlin A."/>
            <person name="Chapman S.B."/>
            <person name="Chen Z."/>
            <person name="Freedman E."/>
            <person name="Gellesch M."/>
            <person name="Goldberg J."/>
            <person name="Griggs A."/>
            <person name="Gujja S."/>
            <person name="Heilman E."/>
            <person name="Heiman D."/>
            <person name="Howarth C."/>
            <person name="Mehta T."/>
            <person name="Neiman D."/>
            <person name="Pearson M."/>
            <person name="Roberts A."/>
            <person name="Saif S."/>
            <person name="Shea T."/>
            <person name="Shenoy N."/>
            <person name="Sisk P."/>
            <person name="Stolte C."/>
            <person name="Sykes S."/>
            <person name="White J."/>
            <person name="Yandava C."/>
            <person name="Burger G."/>
            <person name="Gray M.W."/>
            <person name="Holland P.W.H."/>
            <person name="King N."/>
            <person name="Lang F.B.F."/>
            <person name="Roger A.J."/>
            <person name="Ruiz-Trillo I."/>
            <person name="Haas B."/>
            <person name="Nusbaum C."/>
            <person name="Birren B."/>
        </authorList>
    </citation>
    <scope>NUCLEOTIDE SEQUENCE [LARGE SCALE GENOMIC DNA]</scope>
    <source>
        <strain evidence="2 3">JP610</strain>
    </source>
</reference>
<feature type="region of interest" description="Disordered" evidence="1">
    <location>
        <begin position="1"/>
        <end position="40"/>
    </location>
</feature>
<dbReference type="EMBL" id="KQ245427">
    <property type="protein sequence ID" value="KNC73588.1"/>
    <property type="molecule type" value="Genomic_DNA"/>
</dbReference>
<dbReference type="Proteomes" id="UP000054560">
    <property type="component" value="Unassembled WGS sequence"/>
</dbReference>
<gene>
    <name evidence="2" type="ORF">SARC_13853</name>
</gene>
<keyword evidence="3" id="KW-1185">Reference proteome</keyword>
<dbReference type="RefSeq" id="XP_014147490.1">
    <property type="nucleotide sequence ID" value="XM_014292015.1"/>
</dbReference>
<proteinExistence type="predicted"/>
<name>A0A0L0FBZ4_9EUKA</name>
<evidence type="ECO:0000256" key="1">
    <source>
        <dbReference type="SAM" id="MobiDB-lite"/>
    </source>
</evidence>
<dbReference type="AlphaFoldDB" id="A0A0L0FBZ4"/>
<organism evidence="2 3">
    <name type="scientific">Sphaeroforma arctica JP610</name>
    <dbReference type="NCBI Taxonomy" id="667725"/>
    <lineage>
        <taxon>Eukaryota</taxon>
        <taxon>Ichthyosporea</taxon>
        <taxon>Ichthyophonida</taxon>
        <taxon>Sphaeroforma</taxon>
    </lineage>
</organism>
<accession>A0A0L0FBZ4</accession>
<evidence type="ECO:0000313" key="3">
    <source>
        <dbReference type="Proteomes" id="UP000054560"/>
    </source>
</evidence>
<evidence type="ECO:0000313" key="2">
    <source>
        <dbReference type="EMBL" id="KNC73588.1"/>
    </source>
</evidence>
<dbReference type="GeneID" id="25914357"/>
<feature type="compositionally biased region" description="Basic and acidic residues" evidence="1">
    <location>
        <begin position="21"/>
        <end position="30"/>
    </location>
</feature>
<protein>
    <submittedName>
        <fullName evidence="2">Uncharacterized protein</fullName>
    </submittedName>
</protein>